<dbReference type="SUPFAM" id="SSF50037">
    <property type="entry name" value="C-terminal domain of transcriptional repressors"/>
    <property type="match status" value="1"/>
</dbReference>
<name>A0A679I6X9_9RHOO</name>
<dbReference type="Proteomes" id="UP000463961">
    <property type="component" value="Chromosome"/>
</dbReference>
<evidence type="ECO:0000313" key="7">
    <source>
        <dbReference type="EMBL" id="BBU68556.1"/>
    </source>
</evidence>
<evidence type="ECO:0000313" key="8">
    <source>
        <dbReference type="Proteomes" id="UP000463961"/>
    </source>
</evidence>
<dbReference type="GO" id="GO:0005737">
    <property type="term" value="C:cytoplasm"/>
    <property type="evidence" value="ECO:0007669"/>
    <property type="project" value="TreeGrafter"/>
</dbReference>
<keyword evidence="2" id="KW-0547">Nucleotide-binding</keyword>
<dbReference type="SUPFAM" id="SSF55681">
    <property type="entry name" value="Class II aaRS and biotin synthetases"/>
    <property type="match status" value="1"/>
</dbReference>
<keyword evidence="4" id="KW-0092">Biotin</keyword>
<dbReference type="InterPro" id="IPR004143">
    <property type="entry name" value="BPL_LPL_catalytic"/>
</dbReference>
<dbReference type="NCBIfam" id="TIGR00121">
    <property type="entry name" value="birA_ligase"/>
    <property type="match status" value="1"/>
</dbReference>
<dbReference type="Gene3D" id="3.30.930.10">
    <property type="entry name" value="Bira Bifunctional Protein, Domain 2"/>
    <property type="match status" value="1"/>
</dbReference>
<dbReference type="InterPro" id="IPR008988">
    <property type="entry name" value="Transcriptional_repressor_C"/>
</dbReference>
<evidence type="ECO:0000256" key="1">
    <source>
        <dbReference type="ARBA" id="ARBA00022598"/>
    </source>
</evidence>
<dbReference type="PANTHER" id="PTHR12835:SF5">
    <property type="entry name" value="BIOTIN--PROTEIN LIGASE"/>
    <property type="match status" value="1"/>
</dbReference>
<evidence type="ECO:0000256" key="5">
    <source>
        <dbReference type="ARBA" id="ARBA00024227"/>
    </source>
</evidence>
<evidence type="ECO:0000256" key="4">
    <source>
        <dbReference type="ARBA" id="ARBA00023267"/>
    </source>
</evidence>
<keyword evidence="1" id="KW-0436">Ligase</keyword>
<dbReference type="InterPro" id="IPR004408">
    <property type="entry name" value="Biotin_CoA_COase_ligase"/>
</dbReference>
<accession>A0A679I6X9</accession>
<evidence type="ECO:0000256" key="6">
    <source>
        <dbReference type="ARBA" id="ARBA00047846"/>
    </source>
</evidence>
<dbReference type="EC" id="6.3.4.15" evidence="5"/>
<dbReference type="Pfam" id="PF03099">
    <property type="entry name" value="BPL_LplA_LipB"/>
    <property type="match status" value="1"/>
</dbReference>
<protein>
    <recommendedName>
        <fullName evidence="5">biotin--[biotin carboxyl-carrier protein] ligase</fullName>
        <ecNumber evidence="5">6.3.4.15</ecNumber>
    </recommendedName>
</protein>
<dbReference type="EMBL" id="AP022345">
    <property type="protein sequence ID" value="BBU68556.1"/>
    <property type="molecule type" value="Genomic_DNA"/>
</dbReference>
<dbReference type="Pfam" id="PF02237">
    <property type="entry name" value="BPL_C"/>
    <property type="match status" value="1"/>
</dbReference>
<dbReference type="GO" id="GO:0005524">
    <property type="term" value="F:ATP binding"/>
    <property type="evidence" value="ECO:0007669"/>
    <property type="project" value="UniProtKB-KW"/>
</dbReference>
<dbReference type="PROSITE" id="PS51733">
    <property type="entry name" value="BPL_LPL_CATALYTIC"/>
    <property type="match status" value="1"/>
</dbReference>
<dbReference type="PANTHER" id="PTHR12835">
    <property type="entry name" value="BIOTIN PROTEIN LIGASE"/>
    <property type="match status" value="1"/>
</dbReference>
<dbReference type="InterPro" id="IPR003142">
    <property type="entry name" value="BPL_C"/>
</dbReference>
<sequence>MLDAADAGISAGAVFVAREQTAGRGRRGRHWIAAPGDSLTFSLLWTFAADPAKLSGLSLVVGLAVVQALSAAALGTRRSQTRAGLKWPNDILVARADGSFAKAGGVLIESAMRPAAAGGKELAVVIGIGLNCAESTSVNAGVADQSVATLSELFERDLTPEILLPVLLDALFETLDTFGHAGFAGFRAVWNTQNLWQDQFVQVKEGATVLHEGICRGVDDAGALCIETVDGMTHIVSGDVSLRKV</sequence>
<comment type="catalytic activity">
    <reaction evidence="6">
        <text>biotin + L-lysyl-[protein] + ATP = N(6)-biotinyl-L-lysyl-[protein] + AMP + diphosphate + H(+)</text>
        <dbReference type="Rhea" id="RHEA:11756"/>
        <dbReference type="Rhea" id="RHEA-COMP:9752"/>
        <dbReference type="Rhea" id="RHEA-COMP:10505"/>
        <dbReference type="ChEBI" id="CHEBI:15378"/>
        <dbReference type="ChEBI" id="CHEBI:29969"/>
        <dbReference type="ChEBI" id="CHEBI:30616"/>
        <dbReference type="ChEBI" id="CHEBI:33019"/>
        <dbReference type="ChEBI" id="CHEBI:57586"/>
        <dbReference type="ChEBI" id="CHEBI:83144"/>
        <dbReference type="ChEBI" id="CHEBI:456215"/>
        <dbReference type="EC" id="6.3.4.15"/>
    </reaction>
</comment>
<dbReference type="Gene3D" id="2.30.30.100">
    <property type="match status" value="1"/>
</dbReference>
<dbReference type="GO" id="GO:0004077">
    <property type="term" value="F:biotin--[biotin carboxyl-carrier protein] ligase activity"/>
    <property type="evidence" value="ECO:0007669"/>
    <property type="project" value="UniProtKB-EC"/>
</dbReference>
<gene>
    <name evidence="7" type="ORF">ICHIAU1_08390</name>
</gene>
<reference evidence="8" key="1">
    <citation type="submission" date="2020-01" db="EMBL/GenBank/DDBJ databases">
        <title>Phosphoaccumulans saitamaens gen. nov., sp. nov., a polyphosphate accumulating bacterium isolated from surface river water.</title>
        <authorList>
            <person name="Watanabe K."/>
            <person name="Suda W."/>
        </authorList>
    </citation>
    <scope>NUCLEOTIDE SEQUENCE [LARGE SCALE GENOMIC DNA]</scope>
    <source>
        <strain evidence="8">ICHIAU1</strain>
    </source>
</reference>
<evidence type="ECO:0000256" key="3">
    <source>
        <dbReference type="ARBA" id="ARBA00022840"/>
    </source>
</evidence>
<dbReference type="InterPro" id="IPR045864">
    <property type="entry name" value="aa-tRNA-synth_II/BPL/LPL"/>
</dbReference>
<dbReference type="CDD" id="cd16442">
    <property type="entry name" value="BPL"/>
    <property type="match status" value="1"/>
</dbReference>
<dbReference type="AlphaFoldDB" id="A0A679I6X9"/>
<keyword evidence="3" id="KW-0067">ATP-binding</keyword>
<keyword evidence="8" id="KW-1185">Reference proteome</keyword>
<proteinExistence type="predicted"/>
<organism evidence="7 8">
    <name type="scientific">Fluviibacter phosphoraccumulans</name>
    <dbReference type="NCBI Taxonomy" id="1751046"/>
    <lineage>
        <taxon>Bacteria</taxon>
        <taxon>Pseudomonadati</taxon>
        <taxon>Pseudomonadota</taxon>
        <taxon>Betaproteobacteria</taxon>
        <taxon>Rhodocyclales</taxon>
        <taxon>Fluviibacteraceae</taxon>
        <taxon>Fluviibacter</taxon>
    </lineage>
</organism>
<evidence type="ECO:0000256" key="2">
    <source>
        <dbReference type="ARBA" id="ARBA00022741"/>
    </source>
</evidence>